<evidence type="ECO:0000313" key="7">
    <source>
        <dbReference type="EMBL" id="GGJ14572.1"/>
    </source>
</evidence>
<dbReference type="GO" id="GO:0016987">
    <property type="term" value="F:sigma factor activity"/>
    <property type="evidence" value="ECO:0007669"/>
    <property type="project" value="UniProtKB-KW"/>
</dbReference>
<organism evidence="7 8">
    <name type="scientific">Neoroseomonas lacus</name>
    <dbReference type="NCBI Taxonomy" id="287609"/>
    <lineage>
        <taxon>Bacteria</taxon>
        <taxon>Pseudomonadati</taxon>
        <taxon>Pseudomonadota</taxon>
        <taxon>Alphaproteobacteria</taxon>
        <taxon>Acetobacterales</taxon>
        <taxon>Acetobacteraceae</taxon>
        <taxon>Neoroseomonas</taxon>
    </lineage>
</organism>
<dbReference type="InterPro" id="IPR036388">
    <property type="entry name" value="WH-like_DNA-bd_sf"/>
</dbReference>
<dbReference type="Pfam" id="PF08281">
    <property type="entry name" value="Sigma70_r4_2"/>
    <property type="match status" value="1"/>
</dbReference>
<reference evidence="7" key="2">
    <citation type="submission" date="2020-09" db="EMBL/GenBank/DDBJ databases">
        <authorList>
            <person name="Sun Q."/>
            <person name="Zhou Y."/>
        </authorList>
    </citation>
    <scope>NUCLEOTIDE SEQUENCE</scope>
    <source>
        <strain evidence="7">CGMCC 1.3617</strain>
    </source>
</reference>
<dbReference type="GO" id="GO:0006352">
    <property type="term" value="P:DNA-templated transcription initiation"/>
    <property type="evidence" value="ECO:0007669"/>
    <property type="project" value="InterPro"/>
</dbReference>
<dbReference type="Gene3D" id="1.10.1740.10">
    <property type="match status" value="1"/>
</dbReference>
<feature type="domain" description="RNA polymerase sigma-70 region 2" evidence="5">
    <location>
        <begin position="14"/>
        <end position="77"/>
    </location>
</feature>
<dbReference type="SUPFAM" id="SSF88659">
    <property type="entry name" value="Sigma3 and sigma4 domains of RNA polymerase sigma factors"/>
    <property type="match status" value="1"/>
</dbReference>
<dbReference type="EMBL" id="BMKW01000005">
    <property type="protein sequence ID" value="GGJ14572.1"/>
    <property type="molecule type" value="Genomic_DNA"/>
</dbReference>
<evidence type="ECO:0000313" key="8">
    <source>
        <dbReference type="Proteomes" id="UP000661507"/>
    </source>
</evidence>
<evidence type="ECO:0000256" key="1">
    <source>
        <dbReference type="ARBA" id="ARBA00010641"/>
    </source>
</evidence>
<dbReference type="InterPro" id="IPR013324">
    <property type="entry name" value="RNA_pol_sigma_r3/r4-like"/>
</dbReference>
<dbReference type="Gene3D" id="1.10.10.10">
    <property type="entry name" value="Winged helix-like DNA-binding domain superfamily/Winged helix DNA-binding domain"/>
    <property type="match status" value="1"/>
</dbReference>
<comment type="caution">
    <text evidence="7">The sequence shown here is derived from an EMBL/GenBank/DDBJ whole genome shotgun (WGS) entry which is preliminary data.</text>
</comment>
<dbReference type="AlphaFoldDB" id="A0A917NP02"/>
<name>A0A917NP02_9PROT</name>
<dbReference type="SUPFAM" id="SSF88946">
    <property type="entry name" value="Sigma2 domain of RNA polymerase sigma factors"/>
    <property type="match status" value="1"/>
</dbReference>
<dbReference type="InterPro" id="IPR013249">
    <property type="entry name" value="RNA_pol_sigma70_r4_t2"/>
</dbReference>
<gene>
    <name evidence="7" type="ORF">GCM10011320_22300</name>
</gene>
<dbReference type="GO" id="GO:0003677">
    <property type="term" value="F:DNA binding"/>
    <property type="evidence" value="ECO:0007669"/>
    <property type="project" value="InterPro"/>
</dbReference>
<dbReference type="Pfam" id="PF04542">
    <property type="entry name" value="Sigma70_r2"/>
    <property type="match status" value="1"/>
</dbReference>
<keyword evidence="8" id="KW-1185">Reference proteome</keyword>
<accession>A0A917NP02</accession>
<dbReference type="PANTHER" id="PTHR43133">
    <property type="entry name" value="RNA POLYMERASE ECF-TYPE SIGMA FACTO"/>
    <property type="match status" value="1"/>
</dbReference>
<keyword evidence="2" id="KW-0805">Transcription regulation</keyword>
<evidence type="ECO:0000256" key="3">
    <source>
        <dbReference type="ARBA" id="ARBA00023082"/>
    </source>
</evidence>
<dbReference type="InterPro" id="IPR013325">
    <property type="entry name" value="RNA_pol_sigma_r2"/>
</dbReference>
<dbReference type="InterPro" id="IPR014284">
    <property type="entry name" value="RNA_pol_sigma-70_dom"/>
</dbReference>
<proteinExistence type="inferred from homology"/>
<evidence type="ECO:0000259" key="6">
    <source>
        <dbReference type="Pfam" id="PF08281"/>
    </source>
</evidence>
<evidence type="ECO:0000256" key="2">
    <source>
        <dbReference type="ARBA" id="ARBA00023015"/>
    </source>
</evidence>
<protein>
    <submittedName>
        <fullName evidence="7">RNA polymerase sigma factor</fullName>
    </submittedName>
</protein>
<keyword evidence="3" id="KW-0731">Sigma factor</keyword>
<dbReference type="InterPro" id="IPR039425">
    <property type="entry name" value="RNA_pol_sigma-70-like"/>
</dbReference>
<dbReference type="Proteomes" id="UP000661507">
    <property type="component" value="Unassembled WGS sequence"/>
</dbReference>
<reference evidence="7" key="1">
    <citation type="journal article" date="2014" name="Int. J. Syst. Evol. Microbiol.">
        <title>Complete genome sequence of Corynebacterium casei LMG S-19264T (=DSM 44701T), isolated from a smear-ripened cheese.</title>
        <authorList>
            <consortium name="US DOE Joint Genome Institute (JGI-PGF)"/>
            <person name="Walter F."/>
            <person name="Albersmeier A."/>
            <person name="Kalinowski J."/>
            <person name="Ruckert C."/>
        </authorList>
    </citation>
    <scope>NUCLEOTIDE SEQUENCE</scope>
    <source>
        <strain evidence="7">CGMCC 1.3617</strain>
    </source>
</reference>
<sequence length="163" mass="18115">MKQQDSAYREAVVALVPQLRAFARFLARDAARADDLVQDAVVRALERQDAWTEGTDLRAWTFRLLRNLFLDQQRRRRVEQRGLAAMPTPRTNEPVQTGRDALRDLESAIAALPPAQREALILVAALELDVASAAMITGVPEGTVKARVSRARATLARVFGAQR</sequence>
<evidence type="ECO:0000259" key="5">
    <source>
        <dbReference type="Pfam" id="PF04542"/>
    </source>
</evidence>
<keyword evidence="4" id="KW-0804">Transcription</keyword>
<dbReference type="RefSeq" id="WP_229681251.1">
    <property type="nucleotide sequence ID" value="NZ_BMKW01000005.1"/>
</dbReference>
<dbReference type="PANTHER" id="PTHR43133:SF25">
    <property type="entry name" value="RNA POLYMERASE SIGMA FACTOR RFAY-RELATED"/>
    <property type="match status" value="1"/>
</dbReference>
<evidence type="ECO:0000256" key="4">
    <source>
        <dbReference type="ARBA" id="ARBA00023163"/>
    </source>
</evidence>
<feature type="domain" description="RNA polymerase sigma factor 70 region 4 type 2" evidence="6">
    <location>
        <begin position="103"/>
        <end position="155"/>
    </location>
</feature>
<dbReference type="NCBIfam" id="TIGR02937">
    <property type="entry name" value="sigma70-ECF"/>
    <property type="match status" value="1"/>
</dbReference>
<comment type="similarity">
    <text evidence="1">Belongs to the sigma-70 factor family. ECF subfamily.</text>
</comment>
<dbReference type="InterPro" id="IPR007627">
    <property type="entry name" value="RNA_pol_sigma70_r2"/>
</dbReference>